<evidence type="ECO:0000313" key="9">
    <source>
        <dbReference type="Ensembl" id="ENSGACP00000004627.2"/>
    </source>
</evidence>
<dbReference type="GeneTree" id="ENSGT00510000050089"/>
<comment type="subcellular location">
    <subcellularLocation>
        <location evidence="1">Secreted</location>
    </subcellularLocation>
</comment>
<name>G3NH20_GASAC</name>
<dbReference type="Proteomes" id="UP000007635">
    <property type="component" value="Chromosome V"/>
</dbReference>
<evidence type="ECO:0000256" key="8">
    <source>
        <dbReference type="SAM" id="SignalP"/>
    </source>
</evidence>
<keyword evidence="3" id="KW-0202">Cytokine</keyword>
<keyword evidence="5 8" id="KW-0732">Signal</keyword>
<evidence type="ECO:0000256" key="5">
    <source>
        <dbReference type="ARBA" id="ARBA00022729"/>
    </source>
</evidence>
<accession>G3NH20</accession>
<dbReference type="OMA" id="HRETSEF"/>
<reference evidence="9 10" key="1">
    <citation type="journal article" date="2021" name="G3 (Bethesda)">
        <title>Improved contiguity of the threespine stickleback genome using long-read sequencing.</title>
        <authorList>
            <person name="Nath S."/>
            <person name="Shaw D.E."/>
            <person name="White M.A."/>
        </authorList>
    </citation>
    <scope>NUCLEOTIDE SEQUENCE [LARGE SCALE GENOMIC DNA]</scope>
    <source>
        <strain evidence="9 10">Lake Benthic</strain>
    </source>
</reference>
<dbReference type="InParanoid" id="G3NH20"/>
<dbReference type="Gene3D" id="1.20.1250.10">
    <property type="match status" value="1"/>
</dbReference>
<dbReference type="FunCoup" id="G3NH20">
    <property type="interactions" value="1"/>
</dbReference>
<feature type="signal peptide" evidence="8">
    <location>
        <begin position="1"/>
        <end position="20"/>
    </location>
</feature>
<dbReference type="Bgee" id="ENSGACG00000003536">
    <property type="expression patterns" value="Expressed in head kidney"/>
</dbReference>
<reference evidence="9" key="2">
    <citation type="submission" date="2025-08" db="UniProtKB">
        <authorList>
            <consortium name="Ensembl"/>
        </authorList>
    </citation>
    <scope>IDENTIFICATION</scope>
</reference>
<dbReference type="PANTHER" id="PTHR11691">
    <property type="entry name" value="TYPE I INTERFERON"/>
    <property type="match status" value="1"/>
</dbReference>
<keyword evidence="6" id="KW-0051">Antiviral defense</keyword>
<dbReference type="GO" id="GO:0043330">
    <property type="term" value="P:response to exogenous dsRNA"/>
    <property type="evidence" value="ECO:0007669"/>
    <property type="project" value="TreeGrafter"/>
</dbReference>
<dbReference type="InterPro" id="IPR000471">
    <property type="entry name" value="Interferon_alpha/beta/delta"/>
</dbReference>
<dbReference type="GO" id="GO:0006955">
    <property type="term" value="P:immune response"/>
    <property type="evidence" value="ECO:0007669"/>
    <property type="project" value="UniProtKB-ARBA"/>
</dbReference>
<proteinExistence type="inferred from homology"/>
<organism evidence="9 10">
    <name type="scientific">Gasterosteus aculeatus aculeatus</name>
    <name type="common">three-spined stickleback</name>
    <dbReference type="NCBI Taxonomy" id="481459"/>
    <lineage>
        <taxon>Eukaryota</taxon>
        <taxon>Metazoa</taxon>
        <taxon>Chordata</taxon>
        <taxon>Craniata</taxon>
        <taxon>Vertebrata</taxon>
        <taxon>Euteleostomi</taxon>
        <taxon>Actinopterygii</taxon>
        <taxon>Neopterygii</taxon>
        <taxon>Teleostei</taxon>
        <taxon>Neoteleostei</taxon>
        <taxon>Acanthomorphata</taxon>
        <taxon>Eupercaria</taxon>
        <taxon>Perciformes</taxon>
        <taxon>Cottioidei</taxon>
        <taxon>Gasterosteales</taxon>
        <taxon>Gasterosteidae</taxon>
        <taxon>Gasterosteus</taxon>
    </lineage>
</organism>
<dbReference type="PANTHER" id="PTHR11691:SF73">
    <property type="entry name" value="INTERFERON BETA"/>
    <property type="match status" value="1"/>
</dbReference>
<dbReference type="AlphaFoldDB" id="G3NH20"/>
<dbReference type="GO" id="GO:0005125">
    <property type="term" value="F:cytokine activity"/>
    <property type="evidence" value="ECO:0007669"/>
    <property type="project" value="UniProtKB-KW"/>
</dbReference>
<keyword evidence="4" id="KW-0964">Secreted</keyword>
<evidence type="ECO:0000256" key="3">
    <source>
        <dbReference type="ARBA" id="ARBA00022514"/>
    </source>
</evidence>
<keyword evidence="7" id="KW-1015">Disulfide bond</keyword>
<evidence type="ECO:0000256" key="1">
    <source>
        <dbReference type="ARBA" id="ARBA00004613"/>
    </source>
</evidence>
<dbReference type="STRING" id="69293.ENSGACP00000004627"/>
<feature type="chain" id="PRO_5043545437" evidence="8">
    <location>
        <begin position="21"/>
        <end position="188"/>
    </location>
</feature>
<dbReference type="GO" id="GO:0005126">
    <property type="term" value="F:cytokine receptor binding"/>
    <property type="evidence" value="ECO:0007669"/>
    <property type="project" value="InterPro"/>
</dbReference>
<dbReference type="SUPFAM" id="SSF47266">
    <property type="entry name" value="4-helical cytokines"/>
    <property type="match status" value="1"/>
</dbReference>
<sequence>MLCRMFLVFVCLSLYSSASSLSCRWVDHKFSHLSRTSMDLLDTLAHNSTNSTEDAENNFPNNLYSQASKASAEDKLRFSVQILEEMAALFVEDHSNASWDEQTVDHFLFVVTKQADSLHSCVSRQLHGHKRKNKKLQMYFKRLSHHSIYQSVCCIDHSHSAESWELIRKEMKAHLMKTDQLVLSLLSN</sequence>
<protein>
    <submittedName>
        <fullName evidence="9">Uncharacterized protein</fullName>
    </submittedName>
</protein>
<dbReference type="Ensembl" id="ENSGACT00000004641.2">
    <property type="protein sequence ID" value="ENSGACP00000004627.2"/>
    <property type="gene ID" value="ENSGACG00000037290.1"/>
</dbReference>
<evidence type="ECO:0000256" key="4">
    <source>
        <dbReference type="ARBA" id="ARBA00022525"/>
    </source>
</evidence>
<dbReference type="Pfam" id="PF00143">
    <property type="entry name" value="Interferon"/>
    <property type="match status" value="1"/>
</dbReference>
<dbReference type="InterPro" id="IPR009079">
    <property type="entry name" value="4_helix_cytokine-like_core"/>
</dbReference>
<evidence type="ECO:0000256" key="2">
    <source>
        <dbReference type="ARBA" id="ARBA00011033"/>
    </source>
</evidence>
<keyword evidence="10" id="KW-1185">Reference proteome</keyword>
<evidence type="ECO:0000256" key="6">
    <source>
        <dbReference type="ARBA" id="ARBA00023118"/>
    </source>
</evidence>
<evidence type="ECO:0000256" key="7">
    <source>
        <dbReference type="ARBA" id="ARBA00023157"/>
    </source>
</evidence>
<comment type="similarity">
    <text evidence="2">Belongs to the alpha/beta interferon family.</text>
</comment>
<dbReference type="GO" id="GO:0051607">
    <property type="term" value="P:defense response to virus"/>
    <property type="evidence" value="ECO:0007669"/>
    <property type="project" value="UniProtKB-KW"/>
</dbReference>
<reference evidence="9" key="3">
    <citation type="submission" date="2025-09" db="UniProtKB">
        <authorList>
            <consortium name="Ensembl"/>
        </authorList>
    </citation>
    <scope>IDENTIFICATION</scope>
</reference>
<evidence type="ECO:0000313" key="10">
    <source>
        <dbReference type="Proteomes" id="UP000007635"/>
    </source>
</evidence>
<dbReference type="GO" id="GO:0005615">
    <property type="term" value="C:extracellular space"/>
    <property type="evidence" value="ECO:0007669"/>
    <property type="project" value="UniProtKB-KW"/>
</dbReference>
<dbReference type="PROSITE" id="PS51257">
    <property type="entry name" value="PROKAR_LIPOPROTEIN"/>
    <property type="match status" value="1"/>
</dbReference>